<gene>
    <name evidence="2" type="ORF">CALVIDRAFT_233068</name>
</gene>
<protein>
    <submittedName>
        <fullName evidence="2">Uncharacterized protein</fullName>
    </submittedName>
</protein>
<dbReference type="Proteomes" id="UP000076738">
    <property type="component" value="Unassembled WGS sequence"/>
</dbReference>
<organism evidence="2 3">
    <name type="scientific">Calocera viscosa (strain TUFC12733)</name>
    <dbReference type="NCBI Taxonomy" id="1330018"/>
    <lineage>
        <taxon>Eukaryota</taxon>
        <taxon>Fungi</taxon>
        <taxon>Dikarya</taxon>
        <taxon>Basidiomycota</taxon>
        <taxon>Agaricomycotina</taxon>
        <taxon>Dacrymycetes</taxon>
        <taxon>Dacrymycetales</taxon>
        <taxon>Dacrymycetaceae</taxon>
        <taxon>Calocera</taxon>
    </lineage>
</organism>
<reference evidence="2 3" key="1">
    <citation type="journal article" date="2016" name="Mol. Biol. Evol.">
        <title>Comparative Genomics of Early-Diverging Mushroom-Forming Fungi Provides Insights into the Origins of Lignocellulose Decay Capabilities.</title>
        <authorList>
            <person name="Nagy L.G."/>
            <person name="Riley R."/>
            <person name="Tritt A."/>
            <person name="Adam C."/>
            <person name="Daum C."/>
            <person name="Floudas D."/>
            <person name="Sun H."/>
            <person name="Yadav J.S."/>
            <person name="Pangilinan J."/>
            <person name="Larsson K.H."/>
            <person name="Matsuura K."/>
            <person name="Barry K."/>
            <person name="Labutti K."/>
            <person name="Kuo R."/>
            <person name="Ohm R.A."/>
            <person name="Bhattacharya S.S."/>
            <person name="Shirouzu T."/>
            <person name="Yoshinaga Y."/>
            <person name="Martin F.M."/>
            <person name="Grigoriev I.V."/>
            <person name="Hibbett D.S."/>
        </authorList>
    </citation>
    <scope>NUCLEOTIDE SEQUENCE [LARGE SCALE GENOMIC DNA]</scope>
    <source>
        <strain evidence="2 3">TUFC12733</strain>
    </source>
</reference>
<name>A0A167JYI4_CALVF</name>
<proteinExistence type="predicted"/>
<sequence>MNMKDRWCDCCPLMCAVFGLECCATRSAGVGVSPSCPWHARCWPPHVRLTLSYHSSTSDTSAGMHAYSGLPSSPNAQRRKRSCPHGPREDASGIRNRGVDGRAKSAGLVLAGPKGVPFHQSPEDSGQPS</sequence>
<evidence type="ECO:0000256" key="1">
    <source>
        <dbReference type="SAM" id="MobiDB-lite"/>
    </source>
</evidence>
<feature type="region of interest" description="Disordered" evidence="1">
    <location>
        <begin position="55"/>
        <end position="129"/>
    </location>
</feature>
<dbReference type="AlphaFoldDB" id="A0A167JYI4"/>
<evidence type="ECO:0000313" key="2">
    <source>
        <dbReference type="EMBL" id="KZO94076.1"/>
    </source>
</evidence>
<feature type="compositionally biased region" description="Basic and acidic residues" evidence="1">
    <location>
        <begin position="86"/>
        <end position="103"/>
    </location>
</feature>
<keyword evidence="3" id="KW-1185">Reference proteome</keyword>
<dbReference type="EMBL" id="KV417297">
    <property type="protein sequence ID" value="KZO94076.1"/>
    <property type="molecule type" value="Genomic_DNA"/>
</dbReference>
<evidence type="ECO:0000313" key="3">
    <source>
        <dbReference type="Proteomes" id="UP000076738"/>
    </source>
</evidence>
<accession>A0A167JYI4</accession>